<feature type="compositionally biased region" description="Polar residues" evidence="6">
    <location>
        <begin position="1167"/>
        <end position="1201"/>
    </location>
</feature>
<dbReference type="EMBL" id="JAPTMU010000021">
    <property type="protein sequence ID" value="KAJ4925134.1"/>
    <property type="molecule type" value="Genomic_DNA"/>
</dbReference>
<dbReference type="Proteomes" id="UP001219934">
    <property type="component" value="Unassembled WGS sequence"/>
</dbReference>
<dbReference type="Pfam" id="PF03607">
    <property type="entry name" value="DCX"/>
    <property type="match status" value="2"/>
</dbReference>
<dbReference type="PANTHER" id="PTHR23005:SF4">
    <property type="entry name" value="OXYGEN-REGULATED PROTEIN 1"/>
    <property type="match status" value="1"/>
</dbReference>
<feature type="region of interest" description="Disordered" evidence="6">
    <location>
        <begin position="240"/>
        <end position="260"/>
    </location>
</feature>
<dbReference type="GO" id="GO:0035556">
    <property type="term" value="P:intracellular signal transduction"/>
    <property type="evidence" value="ECO:0007669"/>
    <property type="project" value="InterPro"/>
</dbReference>
<feature type="compositionally biased region" description="Basic and acidic residues" evidence="6">
    <location>
        <begin position="414"/>
        <end position="423"/>
    </location>
</feature>
<feature type="region of interest" description="Disordered" evidence="6">
    <location>
        <begin position="902"/>
        <end position="954"/>
    </location>
</feature>
<evidence type="ECO:0000256" key="1">
    <source>
        <dbReference type="ARBA" id="ARBA00004316"/>
    </source>
</evidence>
<feature type="region of interest" description="Disordered" evidence="6">
    <location>
        <begin position="1142"/>
        <end position="1201"/>
    </location>
</feature>
<dbReference type="FunFam" id="3.10.20.230:FF:000006">
    <property type="entry name" value="Oxygen-regulated protein 1"/>
    <property type="match status" value="1"/>
</dbReference>
<evidence type="ECO:0000313" key="9">
    <source>
        <dbReference type="Proteomes" id="UP001219934"/>
    </source>
</evidence>
<name>A0AAD6AI08_9TELE</name>
<reference evidence="8" key="1">
    <citation type="submission" date="2022-11" db="EMBL/GenBank/DDBJ databases">
        <title>Chromosome-level genome of Pogonophryne albipinna.</title>
        <authorList>
            <person name="Jo E."/>
        </authorList>
    </citation>
    <scope>NUCLEOTIDE SEQUENCE</scope>
    <source>
        <strain evidence="8">SGF0006</strain>
        <tissue evidence="8">Muscle</tissue>
    </source>
</reference>
<feature type="compositionally biased region" description="Polar residues" evidence="6">
    <location>
        <begin position="1245"/>
        <end position="1259"/>
    </location>
</feature>
<feature type="region of interest" description="Disordered" evidence="6">
    <location>
        <begin position="1245"/>
        <end position="1266"/>
    </location>
</feature>
<evidence type="ECO:0000259" key="7">
    <source>
        <dbReference type="PROSITE" id="PS50309"/>
    </source>
</evidence>
<organism evidence="8 9">
    <name type="scientific">Pogonophryne albipinna</name>
    <dbReference type="NCBI Taxonomy" id="1090488"/>
    <lineage>
        <taxon>Eukaryota</taxon>
        <taxon>Metazoa</taxon>
        <taxon>Chordata</taxon>
        <taxon>Craniata</taxon>
        <taxon>Vertebrata</taxon>
        <taxon>Euteleostomi</taxon>
        <taxon>Actinopterygii</taxon>
        <taxon>Neopterygii</taxon>
        <taxon>Teleostei</taxon>
        <taxon>Neoteleostei</taxon>
        <taxon>Acanthomorphata</taxon>
        <taxon>Eupercaria</taxon>
        <taxon>Perciformes</taxon>
        <taxon>Notothenioidei</taxon>
        <taxon>Pogonophryne</taxon>
    </lineage>
</organism>
<proteinExistence type="predicted"/>
<evidence type="ECO:0000256" key="2">
    <source>
        <dbReference type="ARBA" id="ARBA00004496"/>
    </source>
</evidence>
<feature type="compositionally biased region" description="Acidic residues" evidence="6">
    <location>
        <begin position="942"/>
        <end position="954"/>
    </location>
</feature>
<dbReference type="PROSITE" id="PS50309">
    <property type="entry name" value="DC"/>
    <property type="match status" value="2"/>
</dbReference>
<feature type="compositionally biased region" description="Polar residues" evidence="6">
    <location>
        <begin position="396"/>
        <end position="413"/>
    </location>
</feature>
<dbReference type="GO" id="GO:0035082">
    <property type="term" value="P:axoneme assembly"/>
    <property type="evidence" value="ECO:0007669"/>
    <property type="project" value="TreeGrafter"/>
</dbReference>
<feature type="domain" description="Doublecortin" evidence="7">
    <location>
        <begin position="36"/>
        <end position="118"/>
    </location>
</feature>
<evidence type="ECO:0000256" key="3">
    <source>
        <dbReference type="ARBA" id="ARBA00022490"/>
    </source>
</evidence>
<comment type="caution">
    <text evidence="8">The sequence shown here is derived from an EMBL/GenBank/DDBJ whole genome shotgun (WGS) entry which is preliminary data.</text>
</comment>
<dbReference type="Gene3D" id="3.10.20.230">
    <property type="entry name" value="Doublecortin domain"/>
    <property type="match status" value="2"/>
</dbReference>
<dbReference type="GO" id="GO:0005930">
    <property type="term" value="C:axoneme"/>
    <property type="evidence" value="ECO:0007669"/>
    <property type="project" value="TreeGrafter"/>
</dbReference>
<feature type="compositionally biased region" description="Basic and acidic residues" evidence="6">
    <location>
        <begin position="790"/>
        <end position="818"/>
    </location>
</feature>
<feature type="compositionally biased region" description="Polar residues" evidence="6">
    <location>
        <begin position="925"/>
        <end position="941"/>
    </location>
</feature>
<feature type="region of interest" description="Disordered" evidence="6">
    <location>
        <begin position="1290"/>
        <end position="1309"/>
    </location>
</feature>
<keyword evidence="5" id="KW-0966">Cell projection</keyword>
<dbReference type="SUPFAM" id="SSF89837">
    <property type="entry name" value="Doublecortin (DC)"/>
    <property type="match status" value="2"/>
</dbReference>
<dbReference type="GO" id="GO:0042461">
    <property type="term" value="P:photoreceptor cell development"/>
    <property type="evidence" value="ECO:0007669"/>
    <property type="project" value="TreeGrafter"/>
</dbReference>
<dbReference type="InterPro" id="IPR003533">
    <property type="entry name" value="Doublecortin_dom"/>
</dbReference>
<keyword evidence="3" id="KW-0963">Cytoplasm</keyword>
<dbReference type="InterPro" id="IPR036572">
    <property type="entry name" value="Doublecortin_dom_sf"/>
</dbReference>
<gene>
    <name evidence="8" type="ORF">JOQ06_017871</name>
</gene>
<feature type="domain" description="Doublecortin" evidence="7">
    <location>
        <begin position="163"/>
        <end position="242"/>
    </location>
</feature>
<evidence type="ECO:0000256" key="4">
    <source>
        <dbReference type="ARBA" id="ARBA00022737"/>
    </source>
</evidence>
<keyword evidence="9" id="KW-1185">Reference proteome</keyword>
<feature type="compositionally biased region" description="Acidic residues" evidence="6">
    <location>
        <begin position="819"/>
        <end position="828"/>
    </location>
</feature>
<dbReference type="PANTHER" id="PTHR23005">
    <property type="entry name" value="RETINITIS PIGMENTOSA 1 PROTEIN"/>
    <property type="match status" value="1"/>
</dbReference>
<dbReference type="GO" id="GO:0060041">
    <property type="term" value="P:retina development in camera-type eye"/>
    <property type="evidence" value="ECO:0007669"/>
    <property type="project" value="TreeGrafter"/>
</dbReference>
<dbReference type="CDD" id="cd17145">
    <property type="entry name" value="DCX1_RP1"/>
    <property type="match status" value="1"/>
</dbReference>
<feature type="region of interest" description="Disordered" evidence="6">
    <location>
        <begin position="1"/>
        <end position="24"/>
    </location>
</feature>
<feature type="region of interest" description="Disordered" evidence="6">
    <location>
        <begin position="739"/>
        <end position="889"/>
    </location>
</feature>
<protein>
    <recommendedName>
        <fullName evidence="7">Doublecortin domain-containing protein</fullName>
    </recommendedName>
</protein>
<comment type="subcellular location">
    <subcellularLocation>
        <location evidence="1">Cell projection</location>
    </subcellularLocation>
    <subcellularLocation>
        <location evidence="2">Cytoplasm</location>
    </subcellularLocation>
</comment>
<sequence length="1536" mass="172260">MSEMGFPRVPPEQSSGSGHSFGTPRQARVIDPILSKRVCFYKSGDPQFNGLRMVINNRTFKTFDALLDSLSKKVPLPFGVRNITTPRGVHAVHTLDELEDGKSYICSDNRKVKPINLALARKKLPPWYNARPVSSRRRTVQRARSFPGKNLHKHEQVFMRTPKKLLVFRNGDPTVKHTVVLHKRTTPSFESILDYISELVQYQVAKLHTADGRRVDGLPDLILCSGTVVAVGREPFRHANYNEQKSQGPTMLPTKRVGPRRLKALKRKNKSLSDTSKSRNFSSSSEKYIVNRIHNSIAGSSYDLPSHSLELESSRMLESVPETPEGHESVLPSEDDIEKSFRVNQDGSMTVEMKVRLTIKEEETIHWTTTLSRSAVANQLNETCLPELDAEREISSAKSNSQELQSTAASTDTINKDRPHDNNDDNPPSLCNGAFSESGIEEDDTKVHREVVSPRSTSTPERKQMRKKQASLESIKLLTLQGIQEDMVGSYSYREQMENGAMTEQYCMVKQSSSRPVPKPRRISSFDGNSRNVSTFKSAGLMSEILQIESNEDSITNEYVENWLEKAHLNPTAYPEEDSKSIEAVTPIQTQNSRDEEFENGNGLTIVAEEQSASKQLLQSWQGFQELKCKSRSETPIYSEDKHATQAGPEKDCGIDENVIDEIVDTFGIPDKLKEELDSLSIIVKRDNEEEIEVEPKDNIKAKISQFSTGDGVDVRTVAQDEKVKVDVGSIIRKFTDITQPKQSNTVRITKETKENASQYGQDGAAKCPPTEPNDKEIPNERQPSVLVKDNWEQGHKEDKSNQERDQTNEVVSDKQSFEEDSCSDEEGQSMSSAIKDLEATVSCEQSAPSSESEEQHSSEEEQEVECEGILNENLNPESHSEEEVVKQPSLDYNVEVRAEEIISSPDSQHKSISEEEESEIGCQAGSTGPNVSFDESTCNSDVDDPCSEEEEQEVECKKLQVIIEENVSGNEAEEEEYLDDLPVQREIKDLIEETEEDEVSSDDEDQHETQICDEISLRNLIENQDSYANSSLINSHTLTKSYGFNAGEDSGNDHSSCEEHIEVDQPKVDDGQINCLNKSLSFDVKEEKDANMDRYKEAPELTTKFKVTSEKAVDKLKHQFEEFISQSVTERRIILEKKVADEQKTTESSAIKRSSQRHGHLESDMENSPSESPTFQTTPINRSPPQSSLSFSYDSSGVITSEPESNKVRLIREMFLAKNATDVQHGRFPSLKTSDLSDIRAETSASAGYQSLTSSDLSSGEDDSARKSITKGFVRRTIERLYGKKEAKPDEEVIERPPSATKEKTKEHPSIFSPFHIAKAMSELSYFNSSSAVDTLSEAARCITFHAQVRPEDAIDHEQWLFKENTLMRKSISDPVGINKNFTKSLQGQGMCEDTEEKTSHSRINTQSEVEDKKSTFTRKCTYFSLPHASDSEPCQEDLSIVSKNNAHVDSIIETRDSLEDTKMWAESKGTLPGVGVTDFKKKGNKVHPLVEPSPDAEVVVLQPGKGQGVMSRRVEDPDMLDVLYNFCGQNCPFL</sequence>
<dbReference type="SMART" id="SM00537">
    <property type="entry name" value="DCX"/>
    <property type="match status" value="2"/>
</dbReference>
<feature type="compositionally biased region" description="Polar residues" evidence="6">
    <location>
        <begin position="739"/>
        <end position="748"/>
    </location>
</feature>
<feature type="region of interest" description="Disordered" evidence="6">
    <location>
        <begin position="393"/>
        <end position="470"/>
    </location>
</feature>
<evidence type="ECO:0000256" key="5">
    <source>
        <dbReference type="ARBA" id="ARBA00023273"/>
    </source>
</evidence>
<evidence type="ECO:0000256" key="6">
    <source>
        <dbReference type="SAM" id="MobiDB-lite"/>
    </source>
</evidence>
<accession>A0AAD6AI08</accession>
<evidence type="ECO:0000313" key="8">
    <source>
        <dbReference type="EMBL" id="KAJ4925134.1"/>
    </source>
</evidence>
<dbReference type="GO" id="GO:0043005">
    <property type="term" value="C:neuron projection"/>
    <property type="evidence" value="ECO:0007669"/>
    <property type="project" value="UniProtKB-ARBA"/>
</dbReference>
<keyword evidence="4" id="KW-0677">Repeat</keyword>